<accession>U4KXI3</accession>
<dbReference type="STRING" id="1076935.U4KXI3"/>
<evidence type="ECO:0000313" key="3">
    <source>
        <dbReference type="Proteomes" id="UP000018144"/>
    </source>
</evidence>
<name>U4KXI3_PYROM</name>
<sequence>MDAPSTRALISSIIQQLASFTTGETTDFSNLPPKAQQLLVTLHCLLPTTLLPALDLLDRELVIRVSDTTVPEPQRAYYVRSITPVTSTGKFSAQPIRYEVRLRPWNCTCASFTFAAYKDLGKDEPLELEQTEEAEEPEEPEETEEQEETEETEDTEDIEEIEDTEGTEKTIWGGITQDRNPPVCKHLLACVLGEYCFRDRVIEETVGQMAMAEMTFQWD</sequence>
<keyword evidence="3" id="KW-1185">Reference proteome</keyword>
<proteinExistence type="predicted"/>
<dbReference type="AlphaFoldDB" id="U4KXI3"/>
<dbReference type="eggNOG" id="ENOG502S54P">
    <property type="taxonomic scope" value="Eukaryota"/>
</dbReference>
<dbReference type="OrthoDB" id="5413281at2759"/>
<dbReference type="Proteomes" id="UP000018144">
    <property type="component" value="Unassembled WGS sequence"/>
</dbReference>
<feature type="compositionally biased region" description="Acidic residues" evidence="1">
    <location>
        <begin position="127"/>
        <end position="165"/>
    </location>
</feature>
<evidence type="ECO:0000256" key="1">
    <source>
        <dbReference type="SAM" id="MobiDB-lite"/>
    </source>
</evidence>
<evidence type="ECO:0008006" key="4">
    <source>
        <dbReference type="Google" id="ProtNLM"/>
    </source>
</evidence>
<reference evidence="2 3" key="1">
    <citation type="journal article" date="2013" name="PLoS Genet.">
        <title>The genome and development-dependent transcriptomes of Pyronema confluens: a window into fungal evolution.</title>
        <authorList>
            <person name="Traeger S."/>
            <person name="Altegoer F."/>
            <person name="Freitag M."/>
            <person name="Gabaldon T."/>
            <person name="Kempken F."/>
            <person name="Kumar A."/>
            <person name="Marcet-Houben M."/>
            <person name="Poggeler S."/>
            <person name="Stajich J.E."/>
            <person name="Nowrousian M."/>
        </authorList>
    </citation>
    <scope>NUCLEOTIDE SEQUENCE [LARGE SCALE GENOMIC DNA]</scope>
    <source>
        <strain evidence="3">CBS 100304</strain>
        <tissue evidence="2">Vegetative mycelium</tissue>
    </source>
</reference>
<organism evidence="2 3">
    <name type="scientific">Pyronema omphalodes (strain CBS 100304)</name>
    <name type="common">Pyronema confluens</name>
    <dbReference type="NCBI Taxonomy" id="1076935"/>
    <lineage>
        <taxon>Eukaryota</taxon>
        <taxon>Fungi</taxon>
        <taxon>Dikarya</taxon>
        <taxon>Ascomycota</taxon>
        <taxon>Pezizomycotina</taxon>
        <taxon>Pezizomycetes</taxon>
        <taxon>Pezizales</taxon>
        <taxon>Pyronemataceae</taxon>
        <taxon>Pyronema</taxon>
    </lineage>
</organism>
<dbReference type="OMA" id="HAWNCTC"/>
<evidence type="ECO:0000313" key="2">
    <source>
        <dbReference type="EMBL" id="CCX04254.1"/>
    </source>
</evidence>
<dbReference type="EMBL" id="HF935194">
    <property type="protein sequence ID" value="CCX04254.1"/>
    <property type="molecule type" value="Genomic_DNA"/>
</dbReference>
<feature type="region of interest" description="Disordered" evidence="1">
    <location>
        <begin position="127"/>
        <end position="174"/>
    </location>
</feature>
<protein>
    <recommendedName>
        <fullName evidence="4">SWIM-type domain-containing protein</fullName>
    </recommendedName>
</protein>
<gene>
    <name evidence="2" type="ORF">PCON_01274</name>
</gene>